<dbReference type="EMBL" id="PDUG01000006">
    <property type="protein sequence ID" value="PIC21029.1"/>
    <property type="molecule type" value="Genomic_DNA"/>
</dbReference>
<gene>
    <name evidence="1" type="primary">Cnig_chr_X.g26015</name>
    <name evidence="1" type="ORF">B9Z55_026015</name>
</gene>
<organism evidence="1 2">
    <name type="scientific">Caenorhabditis nigoni</name>
    <dbReference type="NCBI Taxonomy" id="1611254"/>
    <lineage>
        <taxon>Eukaryota</taxon>
        <taxon>Metazoa</taxon>
        <taxon>Ecdysozoa</taxon>
        <taxon>Nematoda</taxon>
        <taxon>Chromadorea</taxon>
        <taxon>Rhabditida</taxon>
        <taxon>Rhabditina</taxon>
        <taxon>Rhabditomorpha</taxon>
        <taxon>Rhabditoidea</taxon>
        <taxon>Rhabditidae</taxon>
        <taxon>Peloderinae</taxon>
        <taxon>Caenorhabditis</taxon>
    </lineage>
</organism>
<name>A0A2G5T1K7_9PELO</name>
<comment type="caution">
    <text evidence="1">The sequence shown here is derived from an EMBL/GenBank/DDBJ whole genome shotgun (WGS) entry which is preliminary data.</text>
</comment>
<keyword evidence="2" id="KW-1185">Reference proteome</keyword>
<sequence>MRFDPNRPIKQHYLLPHRREWKESIMKNISNEMKQREQSGCLDFGPIRVQLTATGKELDDSIAFIDNLKAQLESAKQDQ</sequence>
<evidence type="ECO:0000313" key="2">
    <source>
        <dbReference type="Proteomes" id="UP000230233"/>
    </source>
</evidence>
<reference evidence="2" key="1">
    <citation type="submission" date="2017-10" db="EMBL/GenBank/DDBJ databases">
        <title>Rapid genome shrinkage in a self-fertile nematode reveals novel sperm competition proteins.</title>
        <authorList>
            <person name="Yin D."/>
            <person name="Schwarz E.M."/>
            <person name="Thomas C.G."/>
            <person name="Felde R.L."/>
            <person name="Korf I.F."/>
            <person name="Cutter A.D."/>
            <person name="Schartner C.M."/>
            <person name="Ralston E.J."/>
            <person name="Meyer B.J."/>
            <person name="Haag E.S."/>
        </authorList>
    </citation>
    <scope>NUCLEOTIDE SEQUENCE [LARGE SCALE GENOMIC DNA]</scope>
    <source>
        <strain evidence="2">JU1422</strain>
    </source>
</reference>
<dbReference type="AlphaFoldDB" id="A0A2G5T1K7"/>
<protein>
    <submittedName>
        <fullName evidence="1">Uncharacterized protein</fullName>
    </submittedName>
</protein>
<proteinExistence type="predicted"/>
<evidence type="ECO:0000313" key="1">
    <source>
        <dbReference type="EMBL" id="PIC21029.1"/>
    </source>
</evidence>
<dbReference type="Proteomes" id="UP000230233">
    <property type="component" value="Chromosome X"/>
</dbReference>
<accession>A0A2G5T1K7</accession>